<dbReference type="Proteomes" id="UP000318307">
    <property type="component" value="Unassembled WGS sequence"/>
</dbReference>
<evidence type="ECO:0000256" key="1">
    <source>
        <dbReference type="SAM" id="Phobius"/>
    </source>
</evidence>
<evidence type="ECO:0000313" key="2">
    <source>
        <dbReference type="EMBL" id="TWI76712.1"/>
    </source>
</evidence>
<feature type="transmembrane region" description="Helical" evidence="1">
    <location>
        <begin position="229"/>
        <end position="251"/>
    </location>
</feature>
<protein>
    <submittedName>
        <fullName evidence="2">Uncharacterized protein</fullName>
    </submittedName>
</protein>
<keyword evidence="1" id="KW-1133">Transmembrane helix</keyword>
<keyword evidence="1" id="KW-0812">Transmembrane</keyword>
<organism evidence="2 3">
    <name type="scientific">Desulfobotulus alkaliphilus</name>
    <dbReference type="NCBI Taxonomy" id="622671"/>
    <lineage>
        <taxon>Bacteria</taxon>
        <taxon>Pseudomonadati</taxon>
        <taxon>Thermodesulfobacteriota</taxon>
        <taxon>Desulfobacteria</taxon>
        <taxon>Desulfobacterales</taxon>
        <taxon>Desulfobacteraceae</taxon>
        <taxon>Desulfobotulus</taxon>
    </lineage>
</organism>
<keyword evidence="3" id="KW-1185">Reference proteome</keyword>
<accession>A0A562S5Z3</accession>
<sequence>MSPIFAWLLYLTFTSLSLLLVMAGLATTRANWRTLQRVKSPVQQVTAPEEPFCSLVQVQSGTPGLSLLLQEPCVYSISLVKKGYSKNKSRIYLDEISQAEITMISGDWSFEIPERDTGCFWILPEYHYHKWVGRALPETIRKRLETLDIDPDFWKGLRSCTVDIKEKIIPTDTPVWVCGRLVPQKSPEPEEKKSSRQPAPYRLAGHCDLTFPLIAVTHKDMKQQAFFDWMMWLTGSLSLTAFTAFVSYLFFFTF</sequence>
<reference evidence="2 3" key="1">
    <citation type="submission" date="2019-07" db="EMBL/GenBank/DDBJ databases">
        <title>Genome sequencing of 100 strains of the haloalkaliphilic chemolithoautotrophic sulfur-oxidizing bacterium Thioalkalivibrio.</title>
        <authorList>
            <person name="Muyzer G."/>
        </authorList>
    </citation>
    <scope>NUCLEOTIDE SEQUENCE [LARGE SCALE GENOMIC DNA]</scope>
    <source>
        <strain evidence="2 3">ASO4-4</strain>
    </source>
</reference>
<name>A0A562S5Z3_9BACT</name>
<dbReference type="EMBL" id="VLLC01000002">
    <property type="protein sequence ID" value="TWI76712.1"/>
    <property type="molecule type" value="Genomic_DNA"/>
</dbReference>
<feature type="transmembrane region" description="Helical" evidence="1">
    <location>
        <begin position="6"/>
        <end position="27"/>
    </location>
</feature>
<comment type="caution">
    <text evidence="2">The sequence shown here is derived from an EMBL/GenBank/DDBJ whole genome shotgun (WGS) entry which is preliminary data.</text>
</comment>
<dbReference type="RefSeq" id="WP_144681680.1">
    <property type="nucleotide sequence ID" value="NZ_VLLC01000002.1"/>
</dbReference>
<gene>
    <name evidence="2" type="ORF">LZ24_00333</name>
</gene>
<keyword evidence="1" id="KW-0472">Membrane</keyword>
<dbReference type="AlphaFoldDB" id="A0A562S5Z3"/>
<proteinExistence type="predicted"/>
<evidence type="ECO:0000313" key="3">
    <source>
        <dbReference type="Proteomes" id="UP000318307"/>
    </source>
</evidence>